<dbReference type="AlphaFoldDB" id="A0A6A0H7R6"/>
<reference evidence="2" key="2">
    <citation type="journal article" date="2018" name="Environ. Sci. Technol.">
        <title>The Toxicogenome of Hyalella azteca: A Model for Sediment Ecotoxicology and Evolutionary Toxicology.</title>
        <authorList>
            <person name="Poynton H.C."/>
            <person name="Hasenbein S."/>
            <person name="Benoit J.B."/>
            <person name="Sepulveda M.S."/>
            <person name="Poelchau M.F."/>
            <person name="Hughes D.S.T."/>
            <person name="Murali S.C."/>
            <person name="Chen S."/>
            <person name="Glastad K.M."/>
            <person name="Goodisman M.A.D."/>
            <person name="Werren J.H."/>
            <person name="Vineis J.H."/>
            <person name="Bowen J.L."/>
            <person name="Friedrich M."/>
            <person name="Jones J."/>
            <person name="Robertson H.M."/>
            <person name="Feyereisen R."/>
            <person name="Mechler-Hickson A."/>
            <person name="Mathers N."/>
            <person name="Lee C.E."/>
            <person name="Colbourne J.K."/>
            <person name="Biales A."/>
            <person name="Johnston J.S."/>
            <person name="Wellborn G.A."/>
            <person name="Rosendale A.J."/>
            <person name="Cridge A.G."/>
            <person name="Munoz-Torres M.C."/>
            <person name="Bain P.A."/>
            <person name="Manny A.R."/>
            <person name="Major K.M."/>
            <person name="Lambert F.N."/>
            <person name="Vulpe C.D."/>
            <person name="Tuck P."/>
            <person name="Blalock B.J."/>
            <person name="Lin Y.Y."/>
            <person name="Smith M.E."/>
            <person name="Ochoa-Acuna H."/>
            <person name="Chen M.M."/>
            <person name="Childers C.P."/>
            <person name="Qu J."/>
            <person name="Dugan S."/>
            <person name="Lee S.L."/>
            <person name="Chao H."/>
            <person name="Dinh H."/>
            <person name="Han Y."/>
            <person name="Doddapaneni H."/>
            <person name="Worley K.C."/>
            <person name="Muzny D.M."/>
            <person name="Gibbs R.A."/>
            <person name="Richards S."/>
        </authorList>
    </citation>
    <scope>NUCLEOTIDE SEQUENCE</scope>
    <source>
        <strain evidence="2">HAZT.00-mixed</strain>
        <tissue evidence="2">Whole organism</tissue>
    </source>
</reference>
<dbReference type="Gene3D" id="2.60.120.650">
    <property type="entry name" value="Cupin"/>
    <property type="match status" value="1"/>
</dbReference>
<reference evidence="2" key="1">
    <citation type="submission" date="2014-08" db="EMBL/GenBank/DDBJ databases">
        <authorList>
            <person name="Murali S."/>
            <person name="Richards S."/>
            <person name="Bandaranaike D."/>
            <person name="Bellair M."/>
            <person name="Blankenburg K."/>
            <person name="Chao H."/>
            <person name="Dinh H."/>
            <person name="Doddapaneni H."/>
            <person name="Dugan-Rocha S."/>
            <person name="Elkadiri S."/>
            <person name="Gnanaolivu R."/>
            <person name="Hughes D."/>
            <person name="Lee S."/>
            <person name="Li M."/>
            <person name="Ming W."/>
            <person name="Munidasa M."/>
            <person name="Muniz J."/>
            <person name="Nguyen L."/>
            <person name="Osuji N."/>
            <person name="Pu L.-L."/>
            <person name="Puazo M."/>
            <person name="Skinner E."/>
            <person name="Qu C."/>
            <person name="Quiroz J."/>
            <person name="Raj R."/>
            <person name="Weissenberger G."/>
            <person name="Xin Y."/>
            <person name="Zou X."/>
            <person name="Han Y."/>
            <person name="Worley K."/>
            <person name="Muzny D."/>
            <person name="Gibbs R."/>
        </authorList>
    </citation>
    <scope>NUCLEOTIDE SEQUENCE</scope>
    <source>
        <strain evidence="2">HAZT.00-mixed</strain>
        <tissue evidence="2">Whole organism</tissue>
    </source>
</reference>
<organism evidence="2">
    <name type="scientific">Hyalella azteca</name>
    <name type="common">Amphipod</name>
    <dbReference type="NCBI Taxonomy" id="294128"/>
    <lineage>
        <taxon>Eukaryota</taxon>
        <taxon>Metazoa</taxon>
        <taxon>Ecdysozoa</taxon>
        <taxon>Arthropoda</taxon>
        <taxon>Crustacea</taxon>
        <taxon>Multicrustacea</taxon>
        <taxon>Malacostraca</taxon>
        <taxon>Eumalacostraca</taxon>
        <taxon>Peracarida</taxon>
        <taxon>Amphipoda</taxon>
        <taxon>Senticaudata</taxon>
        <taxon>Talitrida</taxon>
        <taxon>Talitroidea</taxon>
        <taxon>Hyalellidae</taxon>
        <taxon>Hyalella</taxon>
    </lineage>
</organism>
<dbReference type="GO" id="GO:0000987">
    <property type="term" value="F:cis-regulatory region sequence-specific DNA binding"/>
    <property type="evidence" value="ECO:0007669"/>
    <property type="project" value="TreeGrafter"/>
</dbReference>
<dbReference type="Pfam" id="PF13621">
    <property type="entry name" value="Cupin_8"/>
    <property type="match status" value="1"/>
</dbReference>
<dbReference type="InterPro" id="IPR050910">
    <property type="entry name" value="JMJD6_ArgDemeth/LysHydrox"/>
</dbReference>
<evidence type="ECO:0000313" key="2">
    <source>
        <dbReference type="EMBL" id="KAA0201798.1"/>
    </source>
</evidence>
<reference evidence="2" key="3">
    <citation type="submission" date="2019-06" db="EMBL/GenBank/DDBJ databases">
        <authorList>
            <person name="Poynton C."/>
            <person name="Hasenbein S."/>
            <person name="Benoit J.B."/>
            <person name="Sepulveda M.S."/>
            <person name="Poelchau M.F."/>
            <person name="Murali S.C."/>
            <person name="Chen S."/>
            <person name="Glastad K.M."/>
            <person name="Werren J.H."/>
            <person name="Vineis J.H."/>
            <person name="Bowen J.L."/>
            <person name="Friedrich M."/>
            <person name="Jones J."/>
            <person name="Robertson H.M."/>
            <person name="Feyereisen R."/>
            <person name="Mechler-Hickson A."/>
            <person name="Mathers N."/>
            <person name="Lee C.E."/>
            <person name="Colbourne J.K."/>
            <person name="Biales A."/>
            <person name="Johnston J.S."/>
            <person name="Wellborn G.A."/>
            <person name="Rosendale A.J."/>
            <person name="Cridge A.G."/>
            <person name="Munoz-Torres M.C."/>
            <person name="Bain P.A."/>
            <person name="Manny A.R."/>
            <person name="Major K.M."/>
            <person name="Lambert F.N."/>
            <person name="Vulpe C.D."/>
            <person name="Tuck P."/>
            <person name="Blalock B.J."/>
            <person name="Lin Y.-Y."/>
            <person name="Smith M.E."/>
            <person name="Ochoa-Acuna H."/>
            <person name="Chen M.-J.M."/>
            <person name="Childers C.P."/>
            <person name="Qu J."/>
            <person name="Dugan S."/>
            <person name="Lee S.L."/>
            <person name="Chao H."/>
            <person name="Dinh H."/>
            <person name="Han Y."/>
            <person name="Doddapaneni H."/>
            <person name="Worley K.C."/>
            <person name="Muzny D.M."/>
            <person name="Gibbs R.A."/>
            <person name="Richards S."/>
        </authorList>
    </citation>
    <scope>NUCLEOTIDE SEQUENCE</scope>
    <source>
        <strain evidence="2">HAZT.00-mixed</strain>
        <tissue evidence="2">Whole organism</tissue>
    </source>
</reference>
<dbReference type="PANTHER" id="PTHR12480:SF21">
    <property type="entry name" value="JMJC DOMAIN-CONTAINING PROTEIN 8"/>
    <property type="match status" value="1"/>
</dbReference>
<comment type="caution">
    <text evidence="2">The sequence shown here is derived from an EMBL/GenBank/DDBJ whole genome shotgun (WGS) entry which is preliminary data.</text>
</comment>
<dbReference type="InterPro" id="IPR041667">
    <property type="entry name" value="Cupin_8"/>
</dbReference>
<accession>A0A6A0H7R6</accession>
<gene>
    <name evidence="2" type="ORF">HAZT_HAZT003524</name>
</gene>
<dbReference type="PROSITE" id="PS51184">
    <property type="entry name" value="JMJC"/>
    <property type="match status" value="1"/>
</dbReference>
<sequence length="491" mass="55996">MPLLKPQLTAKGGLDDYTFFCDAETGMLATTPQTAQCLPDLRANIIIQYDPPSSVEIVTQLATYCSTYLMFLRPTEVGFIGHLKDEAGLKFEERFIPWDHVPKLPTIELQNWYKTFHSMNLNSKAAYKAYLDSIRDHQLQEFFNMKDILLKEVAEGFCFAIPPYYKLVKETPRYELQLKAKELKKTQPLPFNAPVIKTSFKRIIRDHDSDLKARKELKRKAKKKTVIASDKNKNWVLSEGVVYNPDGTVRDVLADDSSLRLAAPGPCTVDVRHARDLTQQQFLETYAYNAPVIIVGASDNKDFRALTRRSSLLSWLGESKVRLSSANTYSYDKRDVTFSTYCHQHMKPQSLQTLANETFYLFGDHSHPQWLSLLEDYNIPPYSLPGHSPMLSFGVAGPGSGVPFHFHGPGFAETIWGRKRWFLAPPDAAPIFNPNRTTLQWLLEDYPKGPPLESMLECTLNPGELVYFPDRWWHATLNIDPCVFVSTFLSP</sequence>
<proteinExistence type="predicted"/>
<dbReference type="Proteomes" id="UP000711488">
    <property type="component" value="Unassembled WGS sequence"/>
</dbReference>
<protein>
    <recommendedName>
        <fullName evidence="1">JmjC domain-containing protein</fullName>
    </recommendedName>
</protein>
<dbReference type="InterPro" id="IPR003347">
    <property type="entry name" value="JmjC_dom"/>
</dbReference>
<dbReference type="SUPFAM" id="SSF51197">
    <property type="entry name" value="Clavaminate synthase-like"/>
    <property type="match status" value="1"/>
</dbReference>
<name>A0A6A0H7R6_HYAAZ</name>
<dbReference type="EMBL" id="JQDR03005003">
    <property type="protein sequence ID" value="KAA0201798.1"/>
    <property type="molecule type" value="Genomic_DNA"/>
</dbReference>
<feature type="domain" description="JmjC" evidence="1">
    <location>
        <begin position="368"/>
        <end position="491"/>
    </location>
</feature>
<dbReference type="OrthoDB" id="438164at2759"/>
<evidence type="ECO:0000259" key="1">
    <source>
        <dbReference type="PROSITE" id="PS51184"/>
    </source>
</evidence>
<dbReference type="PANTHER" id="PTHR12480">
    <property type="entry name" value="ARGININE DEMETHYLASE AND LYSYL-HYDROXYLASE JMJD"/>
    <property type="match status" value="1"/>
</dbReference>
<dbReference type="GO" id="GO:0005634">
    <property type="term" value="C:nucleus"/>
    <property type="evidence" value="ECO:0007669"/>
    <property type="project" value="TreeGrafter"/>
</dbReference>